<organism evidence="2">
    <name type="scientific">marine metagenome</name>
    <dbReference type="NCBI Taxonomy" id="408172"/>
    <lineage>
        <taxon>unclassified sequences</taxon>
        <taxon>metagenomes</taxon>
        <taxon>ecological metagenomes</taxon>
    </lineage>
</organism>
<feature type="domain" description="Amidohydrolase 3" evidence="1">
    <location>
        <begin position="41"/>
        <end position="381"/>
    </location>
</feature>
<gene>
    <name evidence="2" type="ORF">METZ01_LOCUS107766</name>
</gene>
<dbReference type="SUPFAM" id="SSF51338">
    <property type="entry name" value="Composite domain of metallo-dependent hydrolases"/>
    <property type="match status" value="1"/>
</dbReference>
<evidence type="ECO:0000259" key="1">
    <source>
        <dbReference type="Pfam" id="PF07969"/>
    </source>
</evidence>
<dbReference type="SUPFAM" id="SSF51556">
    <property type="entry name" value="Metallo-dependent hydrolases"/>
    <property type="match status" value="1"/>
</dbReference>
<reference evidence="2" key="1">
    <citation type="submission" date="2018-05" db="EMBL/GenBank/DDBJ databases">
        <authorList>
            <person name="Lanie J.A."/>
            <person name="Ng W.-L."/>
            <person name="Kazmierczak K.M."/>
            <person name="Andrzejewski T.M."/>
            <person name="Davidsen T.M."/>
            <person name="Wayne K.J."/>
            <person name="Tettelin H."/>
            <person name="Glass J.I."/>
            <person name="Rusch D."/>
            <person name="Podicherti R."/>
            <person name="Tsui H.-C.T."/>
            <person name="Winkler M.E."/>
        </authorList>
    </citation>
    <scope>NUCLEOTIDE SEQUENCE</scope>
</reference>
<dbReference type="EMBL" id="UINC01012594">
    <property type="protein sequence ID" value="SVA54912.1"/>
    <property type="molecule type" value="Genomic_DNA"/>
</dbReference>
<sequence>NTAALNELGMSADDYQQHPMINFERGHFWETGLFEIFSKLSPVVLNPERLKFGMHVGLDHARLNGVTAVADQGVPMIDLDSEMTMLESVIKDNELPLHMFLVGNAKGMAPDGDEVAAVQAIAALPDRNTETLTYLSRQVKLLADGAFYSQLMQMQDGYLDGHHGEWLTPPDDLLRIARRYWLEDFQIHIHVNGDEGVRVVLNMIERLNEEHPRPNHRTVLHHFGYSAPDQIARLAKLGIWVSANPFYLWALGDKYAEVGLGPERAHAMVRLGALERHNVPVSLHSDLPMAPAAPLTLASVAAPRQSALGNVLTPSEKLSPSGALRAITIDAARMIQQEDLIGSIEVGKSADFAVLESNPLDLDPVEWRNIEIWGTVFEGQVRSIDAFD</sequence>
<dbReference type="InterPro" id="IPR011059">
    <property type="entry name" value="Metal-dep_hydrolase_composite"/>
</dbReference>
<dbReference type="PANTHER" id="PTHR22642:SF2">
    <property type="entry name" value="PROTEIN LONG AFTER FAR-RED 3"/>
    <property type="match status" value="1"/>
</dbReference>
<evidence type="ECO:0000313" key="2">
    <source>
        <dbReference type="EMBL" id="SVA54912.1"/>
    </source>
</evidence>
<dbReference type="Gene3D" id="3.20.20.140">
    <property type="entry name" value="Metal-dependent hydrolases"/>
    <property type="match status" value="1"/>
</dbReference>
<proteinExistence type="predicted"/>
<dbReference type="InterPro" id="IPR032466">
    <property type="entry name" value="Metal_Hydrolase"/>
</dbReference>
<dbReference type="InterPro" id="IPR013108">
    <property type="entry name" value="Amidohydro_3"/>
</dbReference>
<accession>A0A381WRB7</accession>
<protein>
    <recommendedName>
        <fullName evidence="1">Amidohydrolase 3 domain-containing protein</fullName>
    </recommendedName>
</protein>
<dbReference type="GO" id="GO:0016810">
    <property type="term" value="F:hydrolase activity, acting on carbon-nitrogen (but not peptide) bonds"/>
    <property type="evidence" value="ECO:0007669"/>
    <property type="project" value="InterPro"/>
</dbReference>
<dbReference type="AlphaFoldDB" id="A0A381WRB7"/>
<dbReference type="PANTHER" id="PTHR22642">
    <property type="entry name" value="IMIDAZOLONEPROPIONASE"/>
    <property type="match status" value="1"/>
</dbReference>
<dbReference type="Pfam" id="PF07969">
    <property type="entry name" value="Amidohydro_3"/>
    <property type="match status" value="1"/>
</dbReference>
<feature type="non-terminal residue" evidence="2">
    <location>
        <position position="1"/>
    </location>
</feature>
<name>A0A381WRB7_9ZZZZ</name>